<evidence type="ECO:0000256" key="6">
    <source>
        <dbReference type="ARBA" id="ARBA00022989"/>
    </source>
</evidence>
<keyword evidence="19" id="KW-1185">Reference proteome</keyword>
<evidence type="ECO:0000256" key="9">
    <source>
        <dbReference type="ARBA" id="ARBA00030642"/>
    </source>
</evidence>
<evidence type="ECO:0000256" key="4">
    <source>
        <dbReference type="ARBA" id="ARBA00022519"/>
    </source>
</evidence>
<evidence type="ECO:0000256" key="14">
    <source>
        <dbReference type="PROSITE-ProRule" id="PRU00278"/>
    </source>
</evidence>
<dbReference type="InterPro" id="IPR046357">
    <property type="entry name" value="PPIase_dom_sf"/>
</dbReference>
<sequence>MLSKVRDALKGVVAYTIVGLLIVAFAAFGVPEIANFTGGSTVKVGSQSFSQQYIVNEFDKMYQRRARESGGELTREAAIASGLPNQVIDMVTTQSAIAQYAEKMNLAIPREAVRNYLQNNESFQNPATGQFDRLMLDTILQNNALTVAGFEQIIKEDLTRSQLVESVATSGPAPERFTEAMLLRETERRNIAYLTVTDEMSGVAAEPTPTDVEQFYNENQALFTAPEYRTFDMLVLRNEDFQEGLDVPEEEMRRLYDLGKERLYDKPEKRSLYQLTYQDEAEANAAVASLRQGKPFENLAQERGMTLDAVTLNDASAIVDPSVSKAATAEDLGEGDVPDPVRSLFGWTVIQIAEIIPAETTSFEEVRDQLAADYLEQDVRRRMQDAIDEIEEVRDTGAELEEAADAVGMTVVKVGPIDRLSFAPGGAIIKDIPGDVLAEAFVLDEGEQSEALRLPENEGYFFVALREITPPALKPLDYVRDDAELRWRDRERRQRISQTVSLIRSEVESGKTFEEVADQFSRAPIVTTIDRRFQNEMISPSFNEQIFFAELDDLVSAPAGTNGTQVVAQIREIGYGRNQISPQEVEQIREMIGFQLDQELLEAFVLSIRDDMGVKINSEQIDALFRDGY</sequence>
<evidence type="ECO:0000256" key="10">
    <source>
        <dbReference type="ARBA" id="ARBA00031484"/>
    </source>
</evidence>
<dbReference type="PANTHER" id="PTHR47529:SF1">
    <property type="entry name" value="PERIPLASMIC CHAPERONE PPID"/>
    <property type="match status" value="1"/>
</dbReference>
<reference evidence="18 19" key="1">
    <citation type="submission" date="2024-05" db="EMBL/GenBank/DDBJ databases">
        <title>Three bacterial strains, DH-69, EH-24, and ECK-19 isolated from coastal sediments.</title>
        <authorList>
            <person name="Ye Y.-Q."/>
            <person name="Du Z.-J."/>
        </authorList>
    </citation>
    <scope>NUCLEOTIDE SEQUENCE [LARGE SCALE GENOMIC DNA]</scope>
    <source>
        <strain evidence="18 19">ECK-19</strain>
    </source>
</reference>
<evidence type="ECO:0000256" key="13">
    <source>
        <dbReference type="ARBA" id="ARBA00042775"/>
    </source>
</evidence>
<comment type="caution">
    <text evidence="18">The sequence shown here is derived from an EMBL/GenBank/DDBJ whole genome shotgun (WGS) entry which is preliminary data.</text>
</comment>
<keyword evidence="14" id="KW-0697">Rotamase</keyword>
<protein>
    <recommendedName>
        <fullName evidence="2">Parvulin-like PPIase</fullName>
    </recommendedName>
    <alternativeName>
        <fullName evidence="9">Peptidyl-prolyl cis-trans isomerase plp</fullName>
    </alternativeName>
    <alternativeName>
        <fullName evidence="12">Periplasmic chaperone PpiD</fullName>
    </alternativeName>
    <alternativeName>
        <fullName evidence="13">Periplasmic folding chaperone</fullName>
    </alternativeName>
    <alternativeName>
        <fullName evidence="10">Rotamase plp</fullName>
    </alternativeName>
</protein>
<dbReference type="InterPro" id="IPR052029">
    <property type="entry name" value="PpiD_chaperone"/>
</dbReference>
<feature type="domain" description="PpiC" evidence="17">
    <location>
        <begin position="267"/>
        <end position="354"/>
    </location>
</feature>
<keyword evidence="3" id="KW-1003">Cell membrane</keyword>
<evidence type="ECO:0000256" key="3">
    <source>
        <dbReference type="ARBA" id="ARBA00022475"/>
    </source>
</evidence>
<dbReference type="Gene3D" id="1.10.4030.10">
    <property type="entry name" value="Porin chaperone SurA, peptide-binding domain"/>
    <property type="match status" value="1"/>
</dbReference>
<evidence type="ECO:0000313" key="19">
    <source>
        <dbReference type="Proteomes" id="UP001560685"/>
    </source>
</evidence>
<feature type="transmembrane region" description="Helical" evidence="16">
    <location>
        <begin position="12"/>
        <end position="30"/>
    </location>
</feature>
<keyword evidence="14" id="KW-0413">Isomerase</keyword>
<dbReference type="EMBL" id="JBEHZE010000001">
    <property type="protein sequence ID" value="MEX6634119.1"/>
    <property type="molecule type" value="Genomic_DNA"/>
</dbReference>
<evidence type="ECO:0000256" key="15">
    <source>
        <dbReference type="SAM" id="Coils"/>
    </source>
</evidence>
<gene>
    <name evidence="18" type="ORF">ABFZ84_11240</name>
</gene>
<comment type="similarity">
    <text evidence="11">Belongs to the PpiD chaperone family.</text>
</comment>
<evidence type="ECO:0000256" key="7">
    <source>
        <dbReference type="ARBA" id="ARBA00023136"/>
    </source>
</evidence>
<keyword evidence="4" id="KW-0997">Cell inner membrane</keyword>
<dbReference type="InterPro" id="IPR027304">
    <property type="entry name" value="Trigger_fact/SurA_dom_sf"/>
</dbReference>
<keyword evidence="8" id="KW-0143">Chaperone</keyword>
<dbReference type="InterPro" id="IPR000297">
    <property type="entry name" value="PPIase_PpiC"/>
</dbReference>
<proteinExistence type="inferred from homology"/>
<evidence type="ECO:0000256" key="16">
    <source>
        <dbReference type="SAM" id="Phobius"/>
    </source>
</evidence>
<evidence type="ECO:0000256" key="12">
    <source>
        <dbReference type="ARBA" id="ARBA00040743"/>
    </source>
</evidence>
<keyword evidence="7 16" id="KW-0472">Membrane</keyword>
<keyword evidence="6 16" id="KW-1133">Transmembrane helix</keyword>
<dbReference type="Pfam" id="PF13145">
    <property type="entry name" value="Rotamase_2"/>
    <property type="match status" value="1"/>
</dbReference>
<evidence type="ECO:0000256" key="11">
    <source>
        <dbReference type="ARBA" id="ARBA00038408"/>
    </source>
</evidence>
<keyword evidence="15" id="KW-0175">Coiled coil</keyword>
<dbReference type="SUPFAM" id="SSF54534">
    <property type="entry name" value="FKBP-like"/>
    <property type="match status" value="1"/>
</dbReference>
<evidence type="ECO:0000259" key="17">
    <source>
        <dbReference type="PROSITE" id="PS50198"/>
    </source>
</evidence>
<dbReference type="SUPFAM" id="SSF109998">
    <property type="entry name" value="Triger factor/SurA peptide-binding domain-like"/>
    <property type="match status" value="1"/>
</dbReference>
<dbReference type="PANTHER" id="PTHR47529">
    <property type="entry name" value="PEPTIDYL-PROLYL CIS-TRANS ISOMERASE D"/>
    <property type="match status" value="1"/>
</dbReference>
<accession>A0ABV3Z5N1</accession>
<dbReference type="Pfam" id="PF13624">
    <property type="entry name" value="SurA_N_3"/>
    <property type="match status" value="1"/>
</dbReference>
<dbReference type="PROSITE" id="PS50198">
    <property type="entry name" value="PPIC_PPIASE_2"/>
    <property type="match status" value="1"/>
</dbReference>
<dbReference type="Gene3D" id="3.10.50.40">
    <property type="match status" value="1"/>
</dbReference>
<evidence type="ECO:0000256" key="2">
    <source>
        <dbReference type="ARBA" id="ARBA00018370"/>
    </source>
</evidence>
<comment type="subcellular location">
    <subcellularLocation>
        <location evidence="1">Cell inner membrane</location>
        <topology evidence="1">Single-pass type II membrane protein</topology>
        <orientation evidence="1">Periplasmic side</orientation>
    </subcellularLocation>
</comment>
<keyword evidence="5 16" id="KW-0812">Transmembrane</keyword>
<evidence type="ECO:0000313" key="18">
    <source>
        <dbReference type="EMBL" id="MEX6634119.1"/>
    </source>
</evidence>
<feature type="coiled-coil region" evidence="15">
    <location>
        <begin position="376"/>
        <end position="403"/>
    </location>
</feature>
<evidence type="ECO:0000256" key="5">
    <source>
        <dbReference type="ARBA" id="ARBA00022692"/>
    </source>
</evidence>
<name>A0ABV3Z5N1_9PROT</name>
<evidence type="ECO:0000256" key="8">
    <source>
        <dbReference type="ARBA" id="ARBA00023186"/>
    </source>
</evidence>
<evidence type="ECO:0000256" key="1">
    <source>
        <dbReference type="ARBA" id="ARBA00004382"/>
    </source>
</evidence>
<dbReference type="RefSeq" id="WP_369314110.1">
    <property type="nucleotide sequence ID" value="NZ_JBEHZE010000001.1"/>
</dbReference>
<organism evidence="18 19">
    <name type="scientific">Hyphococcus lacteus</name>
    <dbReference type="NCBI Taxonomy" id="3143536"/>
    <lineage>
        <taxon>Bacteria</taxon>
        <taxon>Pseudomonadati</taxon>
        <taxon>Pseudomonadota</taxon>
        <taxon>Alphaproteobacteria</taxon>
        <taxon>Parvularculales</taxon>
        <taxon>Parvularculaceae</taxon>
        <taxon>Hyphococcus</taxon>
    </lineage>
</organism>
<dbReference type="Proteomes" id="UP001560685">
    <property type="component" value="Unassembled WGS sequence"/>
</dbReference>